<evidence type="ECO:0000256" key="2">
    <source>
        <dbReference type="ARBA" id="ARBA00022737"/>
    </source>
</evidence>
<reference evidence="6" key="1">
    <citation type="journal article" date="2006" name="Science">
        <title>Phytophthora genome sequences uncover evolutionary origins and mechanisms of pathogenesis.</title>
        <authorList>
            <person name="Tyler B.M."/>
            <person name="Tripathy S."/>
            <person name="Zhang X."/>
            <person name="Dehal P."/>
            <person name="Jiang R.H."/>
            <person name="Aerts A."/>
            <person name="Arredondo F.D."/>
            <person name="Baxter L."/>
            <person name="Bensasson D."/>
            <person name="Beynon J.L."/>
            <person name="Chapman J."/>
            <person name="Damasceno C.M."/>
            <person name="Dorrance A.E."/>
            <person name="Dou D."/>
            <person name="Dickerman A.W."/>
            <person name="Dubchak I.L."/>
            <person name="Garbelotto M."/>
            <person name="Gijzen M."/>
            <person name="Gordon S.G."/>
            <person name="Govers F."/>
            <person name="Grunwald N.J."/>
            <person name="Huang W."/>
            <person name="Ivors K.L."/>
            <person name="Jones R.W."/>
            <person name="Kamoun S."/>
            <person name="Krampis K."/>
            <person name="Lamour K.H."/>
            <person name="Lee M.K."/>
            <person name="McDonald W.H."/>
            <person name="Medina M."/>
            <person name="Meijer H.J."/>
            <person name="Nordberg E.K."/>
            <person name="Maclean D.J."/>
            <person name="Ospina-Giraldo M.D."/>
            <person name="Morris P.F."/>
            <person name="Phuntumart V."/>
            <person name="Putnam N.H."/>
            <person name="Rash S."/>
            <person name="Rose J.K."/>
            <person name="Sakihama Y."/>
            <person name="Salamov A.A."/>
            <person name="Savidor A."/>
            <person name="Scheuring C.F."/>
            <person name="Smith B.M."/>
            <person name="Sobral B.W."/>
            <person name="Terry A."/>
            <person name="Torto-Alalibo T.A."/>
            <person name="Win J."/>
            <person name="Xu Z."/>
            <person name="Zhang H."/>
            <person name="Grigoriev I.V."/>
            <person name="Rokhsar D.S."/>
            <person name="Boore J.L."/>
        </authorList>
    </citation>
    <scope>NUCLEOTIDE SEQUENCE [LARGE SCALE GENOMIC DNA]</scope>
    <source>
        <strain evidence="6">Pr102</strain>
    </source>
</reference>
<sequence>NCGSDHDGAHCCESGSYCQPWNPWYYQCRASPEQCGVQEVNVDYFGEDISKVFGILPEACCAKCAKTPGCAAYTYINYNYDDRSVCYLKSGTGTKQESEGAVSAIVKNPLSGCPTAAGGQCGDANGATCCPSGTYCQPWNIWYYQCISTPARCSRQYTNVDFVGNDLSVVYGLQPDACCAKCSQTTGCKAYTFINDNPGRTACYLKSSTAGKATKTGAVSGIVN</sequence>
<dbReference type="PROSITE" id="PS50948">
    <property type="entry name" value="PAN"/>
    <property type="match status" value="1"/>
</dbReference>
<dbReference type="VEuPathDB" id="FungiDB:KRP23_2222"/>
<dbReference type="HOGENOM" id="CLU_1405084_0_0_1"/>
<dbReference type="PANTHER" id="PTHR33946">
    <property type="match status" value="1"/>
</dbReference>
<dbReference type="EnsemblProtists" id="Phyra40548">
    <property type="protein sequence ID" value="Phyra40548"/>
    <property type="gene ID" value="Phyra40548"/>
</dbReference>
<evidence type="ECO:0000313" key="5">
    <source>
        <dbReference type="EnsemblProtists" id="Phyra40548"/>
    </source>
</evidence>
<evidence type="ECO:0000256" key="1">
    <source>
        <dbReference type="ARBA" id="ARBA00022729"/>
    </source>
</evidence>
<dbReference type="InParanoid" id="H3G593"/>
<keyword evidence="2" id="KW-0677">Repeat</keyword>
<dbReference type="SMART" id="SM00223">
    <property type="entry name" value="APPLE"/>
    <property type="match status" value="2"/>
</dbReference>
<name>H3G593_PHYRM</name>
<dbReference type="AlphaFoldDB" id="H3G593"/>
<evidence type="ECO:0000313" key="6">
    <source>
        <dbReference type="Proteomes" id="UP000005238"/>
    </source>
</evidence>
<protein>
    <recommendedName>
        <fullName evidence="4">Apple domain-containing protein</fullName>
    </recommendedName>
</protein>
<dbReference type="Pfam" id="PF00734">
    <property type="entry name" value="CBM_1"/>
    <property type="match status" value="1"/>
</dbReference>
<feature type="domain" description="Apple" evidence="4">
    <location>
        <begin position="153"/>
        <end position="224"/>
    </location>
</feature>
<dbReference type="Proteomes" id="UP000005238">
    <property type="component" value="Unassembled WGS sequence"/>
</dbReference>
<dbReference type="InterPro" id="IPR003609">
    <property type="entry name" value="Pan_app"/>
</dbReference>
<dbReference type="GO" id="GO:0030248">
    <property type="term" value="F:cellulose binding"/>
    <property type="evidence" value="ECO:0007669"/>
    <property type="project" value="InterPro"/>
</dbReference>
<dbReference type="STRING" id="164328.H3G593"/>
<keyword evidence="1" id="KW-0732">Signal</keyword>
<dbReference type="PANTHER" id="PTHR33946:SF4">
    <property type="entry name" value="COAGULATION FACTOR XI"/>
    <property type="match status" value="1"/>
</dbReference>
<reference evidence="5" key="2">
    <citation type="submission" date="2015-06" db="UniProtKB">
        <authorList>
            <consortium name="EnsemblProtists"/>
        </authorList>
    </citation>
    <scope>IDENTIFICATION</scope>
    <source>
        <strain evidence="5">Pr102</strain>
    </source>
</reference>
<evidence type="ECO:0000256" key="3">
    <source>
        <dbReference type="ARBA" id="ARBA00023157"/>
    </source>
</evidence>
<dbReference type="InterPro" id="IPR000254">
    <property type="entry name" value="CBD"/>
</dbReference>
<dbReference type="Pfam" id="PF00024">
    <property type="entry name" value="PAN_1"/>
    <property type="match status" value="1"/>
</dbReference>
<dbReference type="GO" id="GO:0005975">
    <property type="term" value="P:carbohydrate metabolic process"/>
    <property type="evidence" value="ECO:0007669"/>
    <property type="project" value="InterPro"/>
</dbReference>
<proteinExistence type="predicted"/>
<dbReference type="GO" id="GO:0005576">
    <property type="term" value="C:extracellular region"/>
    <property type="evidence" value="ECO:0007669"/>
    <property type="project" value="InterPro"/>
</dbReference>
<keyword evidence="3" id="KW-1015">Disulfide bond</keyword>
<dbReference type="Gene3D" id="3.50.4.10">
    <property type="entry name" value="Hepatocyte Growth Factor"/>
    <property type="match status" value="2"/>
</dbReference>
<dbReference type="eggNOG" id="ENOG502QQEE">
    <property type="taxonomic scope" value="Eukaryota"/>
</dbReference>
<accession>H3G593</accession>
<organism evidence="5 6">
    <name type="scientific">Phytophthora ramorum</name>
    <name type="common">Sudden oak death agent</name>
    <dbReference type="NCBI Taxonomy" id="164328"/>
    <lineage>
        <taxon>Eukaryota</taxon>
        <taxon>Sar</taxon>
        <taxon>Stramenopiles</taxon>
        <taxon>Oomycota</taxon>
        <taxon>Peronosporomycetes</taxon>
        <taxon>Peronosporales</taxon>
        <taxon>Peronosporaceae</taxon>
        <taxon>Phytophthora</taxon>
    </lineage>
</organism>
<dbReference type="CDD" id="cd01100">
    <property type="entry name" value="APPLE_Factor_XI_like"/>
    <property type="match status" value="2"/>
</dbReference>
<evidence type="ECO:0000259" key="4">
    <source>
        <dbReference type="PROSITE" id="PS50948"/>
    </source>
</evidence>
<dbReference type="OMA" id="NCPDNNG"/>
<dbReference type="EMBL" id="DS566117">
    <property type="status" value="NOT_ANNOTATED_CDS"/>
    <property type="molecule type" value="Genomic_DNA"/>
</dbReference>
<dbReference type="Pfam" id="PF14295">
    <property type="entry name" value="PAN_4"/>
    <property type="match status" value="1"/>
</dbReference>
<dbReference type="InterPro" id="IPR000177">
    <property type="entry name" value="Apple"/>
</dbReference>
<keyword evidence="6" id="KW-1185">Reference proteome</keyword>
<dbReference type="SMART" id="SM00236">
    <property type="entry name" value="fCBD"/>
    <property type="match status" value="2"/>
</dbReference>
<dbReference type="GO" id="GO:0006508">
    <property type="term" value="P:proteolysis"/>
    <property type="evidence" value="ECO:0007669"/>
    <property type="project" value="InterPro"/>
</dbReference>